<evidence type="ECO:0000313" key="2">
    <source>
        <dbReference type="Proteomes" id="UP001159364"/>
    </source>
</evidence>
<keyword evidence="2" id="KW-1185">Reference proteome</keyword>
<dbReference type="AlphaFoldDB" id="A0AAV8TK10"/>
<name>A0AAV8TK10_9ROSI</name>
<evidence type="ECO:0000313" key="1">
    <source>
        <dbReference type="EMBL" id="KAJ8766494.1"/>
    </source>
</evidence>
<comment type="caution">
    <text evidence="1">The sequence shown here is derived from an EMBL/GenBank/DDBJ whole genome shotgun (WGS) entry which is preliminary data.</text>
</comment>
<reference evidence="1 2" key="1">
    <citation type="submission" date="2021-09" db="EMBL/GenBank/DDBJ databases">
        <title>Genomic insights and catalytic innovation underlie evolution of tropane alkaloids biosynthesis.</title>
        <authorList>
            <person name="Wang Y.-J."/>
            <person name="Tian T."/>
            <person name="Huang J.-P."/>
            <person name="Huang S.-X."/>
        </authorList>
    </citation>
    <scope>NUCLEOTIDE SEQUENCE [LARGE SCALE GENOMIC DNA]</scope>
    <source>
        <strain evidence="1">KIB-2018</strain>
        <tissue evidence="1">Leaf</tissue>
    </source>
</reference>
<accession>A0AAV8TK10</accession>
<gene>
    <name evidence="1" type="ORF">K2173_022553</name>
</gene>
<dbReference type="Proteomes" id="UP001159364">
    <property type="component" value="Linkage Group LG05"/>
</dbReference>
<sequence>MAGSSPEVGFSITTIAAENTQTKTTHETASLSAYELDQSRWFGFAERRRERKKEKAASVCVTVLFVYIEKISNCLFDYLFLFRVLFLHFTSVSV</sequence>
<organism evidence="1 2">
    <name type="scientific">Erythroxylum novogranatense</name>
    <dbReference type="NCBI Taxonomy" id="1862640"/>
    <lineage>
        <taxon>Eukaryota</taxon>
        <taxon>Viridiplantae</taxon>
        <taxon>Streptophyta</taxon>
        <taxon>Embryophyta</taxon>
        <taxon>Tracheophyta</taxon>
        <taxon>Spermatophyta</taxon>
        <taxon>Magnoliopsida</taxon>
        <taxon>eudicotyledons</taxon>
        <taxon>Gunneridae</taxon>
        <taxon>Pentapetalae</taxon>
        <taxon>rosids</taxon>
        <taxon>fabids</taxon>
        <taxon>Malpighiales</taxon>
        <taxon>Erythroxylaceae</taxon>
        <taxon>Erythroxylum</taxon>
    </lineage>
</organism>
<proteinExistence type="predicted"/>
<dbReference type="EMBL" id="JAIWQS010000005">
    <property type="protein sequence ID" value="KAJ8766494.1"/>
    <property type="molecule type" value="Genomic_DNA"/>
</dbReference>
<protein>
    <submittedName>
        <fullName evidence="1">Uncharacterized protein</fullName>
    </submittedName>
</protein>